<dbReference type="InterPro" id="IPR002645">
    <property type="entry name" value="STAS_dom"/>
</dbReference>
<gene>
    <name evidence="2" type="ORF">I8748_15230</name>
</gene>
<name>A0A8J7HTJ5_9NOST</name>
<dbReference type="Gene3D" id="3.30.750.24">
    <property type="entry name" value="STAS domain"/>
    <property type="match status" value="1"/>
</dbReference>
<dbReference type="AlphaFoldDB" id="A0A8J7HTJ5"/>
<evidence type="ECO:0000259" key="1">
    <source>
        <dbReference type="PROSITE" id="PS50801"/>
    </source>
</evidence>
<comment type="caution">
    <text evidence="2">The sequence shown here is derived from an EMBL/GenBank/DDBJ whole genome shotgun (WGS) entry which is preliminary data.</text>
</comment>
<accession>A0A8J7HTJ5</accession>
<evidence type="ECO:0000313" key="2">
    <source>
        <dbReference type="EMBL" id="MBH8563523.1"/>
    </source>
</evidence>
<dbReference type="Pfam" id="PF01740">
    <property type="entry name" value="STAS"/>
    <property type="match status" value="1"/>
</dbReference>
<organism evidence="2 3">
    <name type="scientific">Amazonocrinis nigriterrae CENA67</name>
    <dbReference type="NCBI Taxonomy" id="2794033"/>
    <lineage>
        <taxon>Bacteria</taxon>
        <taxon>Bacillati</taxon>
        <taxon>Cyanobacteriota</taxon>
        <taxon>Cyanophyceae</taxon>
        <taxon>Nostocales</taxon>
        <taxon>Nostocaceae</taxon>
        <taxon>Amazonocrinis</taxon>
        <taxon>Amazonocrinis nigriterrae</taxon>
    </lineage>
</organism>
<reference evidence="2 3" key="1">
    <citation type="journal article" date="2021" name="Int. J. Syst. Evol. Microbiol.">
        <title>Amazonocrinis nigriterrae gen. nov., sp. nov., Atlanticothrix silvestris gen. nov., sp. nov. and Dendronalium phyllosphericum gen. nov., sp. nov., nostocacean cyanobacteria from Brazilian environments.</title>
        <authorList>
            <person name="Alvarenga D.O."/>
            <person name="Andreote A.P.D."/>
            <person name="Branco L.H.Z."/>
            <person name="Delbaje E."/>
            <person name="Cruz R.B."/>
            <person name="Varani A.M."/>
            <person name="Fiore M.F."/>
        </authorList>
    </citation>
    <scope>NUCLEOTIDE SEQUENCE [LARGE SCALE GENOMIC DNA]</scope>
    <source>
        <strain evidence="2 3">CENA67</strain>
    </source>
</reference>
<dbReference type="SUPFAM" id="SSF52091">
    <property type="entry name" value="SpoIIaa-like"/>
    <property type="match status" value="1"/>
</dbReference>
<dbReference type="PROSITE" id="PS50801">
    <property type="entry name" value="STAS"/>
    <property type="match status" value="1"/>
</dbReference>
<protein>
    <recommendedName>
        <fullName evidence="1">STAS domain-containing protein</fullName>
    </recommendedName>
</protein>
<dbReference type="NCBIfam" id="NF047705">
    <property type="entry name" value="slr1659_superfam"/>
    <property type="match status" value="1"/>
</dbReference>
<dbReference type="Proteomes" id="UP000632766">
    <property type="component" value="Unassembled WGS sequence"/>
</dbReference>
<keyword evidence="3" id="KW-1185">Reference proteome</keyword>
<dbReference type="EMBL" id="JAECZC010000026">
    <property type="protein sequence ID" value="MBH8563523.1"/>
    <property type="molecule type" value="Genomic_DNA"/>
</dbReference>
<dbReference type="RefSeq" id="WP_198125399.1">
    <property type="nucleotide sequence ID" value="NZ_JAECZC010000026.1"/>
</dbReference>
<feature type="domain" description="STAS" evidence="1">
    <location>
        <begin position="21"/>
        <end position="117"/>
    </location>
</feature>
<sequence length="117" mass="12900">MVNQEIKADDYIVQFDADSTIINLKGELSLGGPSEYEPITNLLNEVAATDPEIITIDLRELAFLNSSGISMLSKFVMSLRKKKGTQLVVLGSNNQPWQGKSLQNLVKLLPGLQLKIQ</sequence>
<evidence type="ECO:0000313" key="3">
    <source>
        <dbReference type="Proteomes" id="UP000632766"/>
    </source>
</evidence>
<proteinExistence type="predicted"/>
<dbReference type="InterPro" id="IPR036513">
    <property type="entry name" value="STAS_dom_sf"/>
</dbReference>